<organism evidence="3 4">
    <name type="scientific">Paracoccus alkenifer</name>
    <dbReference type="NCBI Taxonomy" id="65735"/>
    <lineage>
        <taxon>Bacteria</taxon>
        <taxon>Pseudomonadati</taxon>
        <taxon>Pseudomonadota</taxon>
        <taxon>Alphaproteobacteria</taxon>
        <taxon>Rhodobacterales</taxon>
        <taxon>Paracoccaceae</taxon>
        <taxon>Paracoccus</taxon>
    </lineage>
</organism>
<dbReference type="InterPro" id="IPR035940">
    <property type="entry name" value="CAP_sf"/>
</dbReference>
<dbReference type="Proteomes" id="UP000199125">
    <property type="component" value="Unassembled WGS sequence"/>
</dbReference>
<dbReference type="PANTHER" id="PTHR31157">
    <property type="entry name" value="SCP DOMAIN-CONTAINING PROTEIN"/>
    <property type="match status" value="1"/>
</dbReference>
<sequence>MDMNKLISLVAAGLVLAIPAVMQAQPAVRQPLKIRQVTGDNIQVQAAAAGPAQCFATPTAENKAAAQATSARRAASGLRSLRPDPKLAAAAARHACDMATRGRMAHSGSHTKGPTQRVKGEGYKPSITAENIAAGPFSLEQVLGAWNDSNGHLHNIMLPQATDFGIGRAVAADGRTVFWAALYAAPRGR</sequence>
<dbReference type="Gene3D" id="3.40.33.10">
    <property type="entry name" value="CAP"/>
    <property type="match status" value="1"/>
</dbReference>
<dbReference type="CDD" id="cd05379">
    <property type="entry name" value="CAP_bacterial"/>
    <property type="match status" value="1"/>
</dbReference>
<name>A0A1H6JW98_9RHOB</name>
<evidence type="ECO:0000313" key="3">
    <source>
        <dbReference type="EMBL" id="SEH63580.1"/>
    </source>
</evidence>
<gene>
    <name evidence="3" type="ORF">SAMN04488075_0501</name>
</gene>
<dbReference type="Pfam" id="PF00188">
    <property type="entry name" value="CAP"/>
    <property type="match status" value="1"/>
</dbReference>
<dbReference type="AlphaFoldDB" id="A0A1H6JW98"/>
<protein>
    <submittedName>
        <fullName evidence="3">Uncharacterized conserved protein YkwD, contains CAP (CSP/antigen 5/PR1) domain</fullName>
    </submittedName>
</protein>
<feature type="chain" id="PRO_5011679783" evidence="1">
    <location>
        <begin position="25"/>
        <end position="189"/>
    </location>
</feature>
<keyword evidence="4" id="KW-1185">Reference proteome</keyword>
<dbReference type="PANTHER" id="PTHR31157:SF1">
    <property type="entry name" value="SCP DOMAIN-CONTAINING PROTEIN"/>
    <property type="match status" value="1"/>
</dbReference>
<keyword evidence="1" id="KW-0732">Signal</keyword>
<dbReference type="SUPFAM" id="SSF55797">
    <property type="entry name" value="PR-1-like"/>
    <property type="match status" value="1"/>
</dbReference>
<evidence type="ECO:0000256" key="1">
    <source>
        <dbReference type="SAM" id="SignalP"/>
    </source>
</evidence>
<dbReference type="STRING" id="65735.SAMN04488075_0501"/>
<reference evidence="4" key="1">
    <citation type="submission" date="2016-10" db="EMBL/GenBank/DDBJ databases">
        <authorList>
            <person name="Varghese N."/>
            <person name="Submissions S."/>
        </authorList>
    </citation>
    <scope>NUCLEOTIDE SEQUENCE [LARGE SCALE GENOMIC DNA]</scope>
    <source>
        <strain evidence="4">DSM 11593</strain>
    </source>
</reference>
<evidence type="ECO:0000259" key="2">
    <source>
        <dbReference type="Pfam" id="PF00188"/>
    </source>
</evidence>
<evidence type="ECO:0000313" key="4">
    <source>
        <dbReference type="Proteomes" id="UP000199125"/>
    </source>
</evidence>
<feature type="domain" description="SCP" evidence="2">
    <location>
        <begin position="69"/>
        <end position="183"/>
    </location>
</feature>
<accession>A0A1H6JW98</accession>
<proteinExistence type="predicted"/>
<dbReference type="EMBL" id="FNXG01000001">
    <property type="protein sequence ID" value="SEH63580.1"/>
    <property type="molecule type" value="Genomic_DNA"/>
</dbReference>
<dbReference type="InterPro" id="IPR014044">
    <property type="entry name" value="CAP_dom"/>
</dbReference>
<feature type="signal peptide" evidence="1">
    <location>
        <begin position="1"/>
        <end position="24"/>
    </location>
</feature>